<protein>
    <submittedName>
        <fullName evidence="1">ABC transporter ATP-binding protein</fullName>
    </submittedName>
</protein>
<dbReference type="AlphaFoldDB" id="A0A0M2NDS4"/>
<keyword evidence="1" id="KW-0547">Nucleotide-binding</keyword>
<sequence length="47" mass="5324">MKNADQILVVDDGKIVQQGKHKELVSQPGIYRDFIDIRKKSAGWQIG</sequence>
<accession>A0A0M2NDS4</accession>
<dbReference type="InterPro" id="IPR027417">
    <property type="entry name" value="P-loop_NTPase"/>
</dbReference>
<dbReference type="Proteomes" id="UP000034076">
    <property type="component" value="Unassembled WGS sequence"/>
</dbReference>
<dbReference type="Gene3D" id="3.40.50.300">
    <property type="entry name" value="P-loop containing nucleotide triphosphate hydrolases"/>
    <property type="match status" value="1"/>
</dbReference>
<dbReference type="EMBL" id="LAYJ01000102">
    <property type="protein sequence ID" value="KKI50674.1"/>
    <property type="molecule type" value="Genomic_DNA"/>
</dbReference>
<evidence type="ECO:0000313" key="1">
    <source>
        <dbReference type="EMBL" id="KKI50674.1"/>
    </source>
</evidence>
<dbReference type="GO" id="GO:0005524">
    <property type="term" value="F:ATP binding"/>
    <property type="evidence" value="ECO:0007669"/>
    <property type="project" value="UniProtKB-KW"/>
</dbReference>
<dbReference type="SUPFAM" id="SSF52540">
    <property type="entry name" value="P-loop containing nucleoside triphosphate hydrolases"/>
    <property type="match status" value="1"/>
</dbReference>
<reference evidence="1 2" key="1">
    <citation type="submission" date="2015-04" db="EMBL/GenBank/DDBJ databases">
        <title>Draft genome sequence of bacteremic isolate Catabacter hongkongensis type strain HKU16T.</title>
        <authorList>
            <person name="Lau S.K."/>
            <person name="Teng J.L."/>
            <person name="Huang Y."/>
            <person name="Curreem S.O."/>
            <person name="Tsui S.K."/>
            <person name="Woo P.C."/>
        </authorList>
    </citation>
    <scope>NUCLEOTIDE SEQUENCE [LARGE SCALE GENOMIC DNA]</scope>
    <source>
        <strain evidence="1 2">HKU16</strain>
    </source>
</reference>
<keyword evidence="1" id="KW-0067">ATP-binding</keyword>
<gene>
    <name evidence="1" type="ORF">CHK_1789</name>
</gene>
<comment type="caution">
    <text evidence="1">The sequence shown here is derived from an EMBL/GenBank/DDBJ whole genome shotgun (WGS) entry which is preliminary data.</text>
</comment>
<proteinExistence type="predicted"/>
<organism evidence="1 2">
    <name type="scientific">Christensenella hongkongensis</name>
    <dbReference type="NCBI Taxonomy" id="270498"/>
    <lineage>
        <taxon>Bacteria</taxon>
        <taxon>Bacillati</taxon>
        <taxon>Bacillota</taxon>
        <taxon>Clostridia</taxon>
        <taxon>Christensenellales</taxon>
        <taxon>Christensenellaceae</taxon>
        <taxon>Christensenella</taxon>
    </lineage>
</organism>
<dbReference type="STRING" id="270498.CHK_1789"/>
<evidence type="ECO:0000313" key="2">
    <source>
        <dbReference type="Proteomes" id="UP000034076"/>
    </source>
</evidence>
<keyword evidence="2" id="KW-1185">Reference proteome</keyword>
<name>A0A0M2NDS4_9FIRM</name>